<sequence>MDTSPDFLDFAQELFAPLGGVSVRRMFGGAGLYCRGLMFGLIHDDTIYLKADAETAKAFEARGCGPFTYEGKGKPVQMSYWQMPADLIDDADEAVAWAKTALGVARAQKAATPPPARRQPVRRRF</sequence>
<dbReference type="PANTHER" id="PTHR36121">
    <property type="entry name" value="PROTEIN SXY"/>
    <property type="match status" value="1"/>
</dbReference>
<keyword evidence="3" id="KW-1185">Reference proteome</keyword>
<evidence type="ECO:0000313" key="3">
    <source>
        <dbReference type="Proteomes" id="UP001595711"/>
    </source>
</evidence>
<feature type="domain" description="TfoX N-terminal" evidence="1">
    <location>
        <begin position="13"/>
        <end position="103"/>
    </location>
</feature>
<name>A0ABV7VL30_9PROT</name>
<dbReference type="InterPro" id="IPR007076">
    <property type="entry name" value="TfoX_N"/>
</dbReference>
<dbReference type="Proteomes" id="UP001595711">
    <property type="component" value="Unassembled WGS sequence"/>
</dbReference>
<protein>
    <submittedName>
        <fullName evidence="2">TfoX/Sxy family protein</fullName>
    </submittedName>
</protein>
<dbReference type="EMBL" id="JBHRYJ010000005">
    <property type="protein sequence ID" value="MFC3677663.1"/>
    <property type="molecule type" value="Genomic_DNA"/>
</dbReference>
<organism evidence="2 3">
    <name type="scientific">Ferrovibrio xuzhouensis</name>
    <dbReference type="NCBI Taxonomy" id="1576914"/>
    <lineage>
        <taxon>Bacteria</taxon>
        <taxon>Pseudomonadati</taxon>
        <taxon>Pseudomonadota</taxon>
        <taxon>Alphaproteobacteria</taxon>
        <taxon>Rhodospirillales</taxon>
        <taxon>Rhodospirillaceae</taxon>
        <taxon>Ferrovibrio</taxon>
    </lineage>
</organism>
<dbReference type="PANTHER" id="PTHR36121:SF1">
    <property type="entry name" value="PROTEIN SXY"/>
    <property type="match status" value="1"/>
</dbReference>
<evidence type="ECO:0000259" key="1">
    <source>
        <dbReference type="Pfam" id="PF04993"/>
    </source>
</evidence>
<dbReference type="SUPFAM" id="SSF159894">
    <property type="entry name" value="YgaC/TfoX-N like"/>
    <property type="match status" value="1"/>
</dbReference>
<dbReference type="InterPro" id="IPR047525">
    <property type="entry name" value="TfoX-like"/>
</dbReference>
<reference evidence="3" key="1">
    <citation type="journal article" date="2019" name="Int. J. Syst. Evol. Microbiol.">
        <title>The Global Catalogue of Microorganisms (GCM) 10K type strain sequencing project: providing services to taxonomists for standard genome sequencing and annotation.</title>
        <authorList>
            <consortium name="The Broad Institute Genomics Platform"/>
            <consortium name="The Broad Institute Genome Sequencing Center for Infectious Disease"/>
            <person name="Wu L."/>
            <person name="Ma J."/>
        </authorList>
    </citation>
    <scope>NUCLEOTIDE SEQUENCE [LARGE SCALE GENOMIC DNA]</scope>
    <source>
        <strain evidence="3">KCTC 42182</strain>
    </source>
</reference>
<proteinExistence type="predicted"/>
<dbReference type="RefSeq" id="WP_379729237.1">
    <property type="nucleotide sequence ID" value="NZ_JBHRYJ010000005.1"/>
</dbReference>
<evidence type="ECO:0000313" key="2">
    <source>
        <dbReference type="EMBL" id="MFC3677663.1"/>
    </source>
</evidence>
<gene>
    <name evidence="2" type="ORF">ACFOOQ_19075</name>
</gene>
<dbReference type="Gene3D" id="3.30.1460.30">
    <property type="entry name" value="YgaC/TfoX-N like chaperone"/>
    <property type="match status" value="1"/>
</dbReference>
<comment type="caution">
    <text evidence="2">The sequence shown here is derived from an EMBL/GenBank/DDBJ whole genome shotgun (WGS) entry which is preliminary data.</text>
</comment>
<dbReference type="Pfam" id="PF04993">
    <property type="entry name" value="TfoX_N"/>
    <property type="match status" value="1"/>
</dbReference>
<accession>A0ABV7VL30</accession>